<evidence type="ECO:0000259" key="3">
    <source>
        <dbReference type="PROSITE" id="PS50086"/>
    </source>
</evidence>
<keyword evidence="5" id="KW-1185">Reference proteome</keyword>
<feature type="domain" description="Rab-GAP TBC" evidence="3">
    <location>
        <begin position="287"/>
        <end position="485"/>
    </location>
</feature>
<feature type="compositionally biased region" description="Low complexity" evidence="2">
    <location>
        <begin position="26"/>
        <end position="37"/>
    </location>
</feature>
<protein>
    <recommendedName>
        <fullName evidence="3">Rab-GAP TBC domain-containing protein</fullName>
    </recommendedName>
</protein>
<gene>
    <name evidence="4" type="ORF">CYNAS_LOCUS13697</name>
</gene>
<evidence type="ECO:0000313" key="4">
    <source>
        <dbReference type="EMBL" id="CAJ0601714.1"/>
    </source>
</evidence>
<dbReference type="Gene3D" id="1.10.8.270">
    <property type="entry name" value="putative rabgap domain of human tbc1 domain family member 14 like domains"/>
    <property type="match status" value="1"/>
</dbReference>
<dbReference type="AlphaFoldDB" id="A0AA36M759"/>
<dbReference type="PROSITE" id="PS50086">
    <property type="entry name" value="TBC_RABGAP"/>
    <property type="match status" value="1"/>
</dbReference>
<dbReference type="InterPro" id="IPR035969">
    <property type="entry name" value="Rab-GAP_TBC_sf"/>
</dbReference>
<evidence type="ECO:0000256" key="2">
    <source>
        <dbReference type="SAM" id="MobiDB-lite"/>
    </source>
</evidence>
<dbReference type="SUPFAM" id="SSF47923">
    <property type="entry name" value="Ypt/Rab-GAP domain of gyp1p"/>
    <property type="match status" value="2"/>
</dbReference>
<name>A0AA36M759_CYLNA</name>
<accession>A0AA36M759</accession>
<feature type="region of interest" description="Disordered" evidence="2">
    <location>
        <begin position="718"/>
        <end position="786"/>
    </location>
</feature>
<dbReference type="EMBL" id="CATQJL010000305">
    <property type="protein sequence ID" value="CAJ0601714.1"/>
    <property type="molecule type" value="Genomic_DNA"/>
</dbReference>
<evidence type="ECO:0000313" key="5">
    <source>
        <dbReference type="Proteomes" id="UP001176961"/>
    </source>
</evidence>
<comment type="caution">
    <text evidence="4">The sequence shown here is derived from an EMBL/GenBank/DDBJ whole genome shotgun (WGS) entry which is preliminary data.</text>
</comment>
<dbReference type="Gene3D" id="1.10.472.80">
    <property type="entry name" value="Ypt/Rab-GAP domain of gyp1p, domain 3"/>
    <property type="match status" value="1"/>
</dbReference>
<organism evidence="4 5">
    <name type="scientific">Cylicocyclus nassatus</name>
    <name type="common">Nematode worm</name>
    <dbReference type="NCBI Taxonomy" id="53992"/>
    <lineage>
        <taxon>Eukaryota</taxon>
        <taxon>Metazoa</taxon>
        <taxon>Ecdysozoa</taxon>
        <taxon>Nematoda</taxon>
        <taxon>Chromadorea</taxon>
        <taxon>Rhabditida</taxon>
        <taxon>Rhabditina</taxon>
        <taxon>Rhabditomorpha</taxon>
        <taxon>Strongyloidea</taxon>
        <taxon>Strongylidae</taxon>
        <taxon>Cylicocyclus</taxon>
    </lineage>
</organism>
<feature type="compositionally biased region" description="Basic residues" evidence="2">
    <location>
        <begin position="764"/>
        <end position="773"/>
    </location>
</feature>
<feature type="region of interest" description="Disordered" evidence="2">
    <location>
        <begin position="22"/>
        <end position="64"/>
    </location>
</feature>
<evidence type="ECO:0000256" key="1">
    <source>
        <dbReference type="SAM" id="Coils"/>
    </source>
</evidence>
<proteinExistence type="predicted"/>
<sequence length="797" mass="91696">MNPLGSLKEEDLVEICIDNTTEQWSKKSSPASKSRSSFHGTRDLHRTSSPVSRRSHSQPDIHIAPFSTMKPNELCFSCDIPQAKYKYSLQEKPDTHARPSYLYGEPLPLQRYAKAQHFSSVTTGARRRTIRFHPTRFDPCPPEEKMKSLQCLLTRIYHEESMQSSTRDLTDSLTESFQSDVSITSPKRLTAETLAMFGVPQLQKEVADLESQIEQANFRLVRMVRQRAFYRAKQNRKCAVLSAILMALSSKTRADSKLKFSLIPPTYEGGVEEWKRAMRVMARLPGGFPQVFRNKLWSTLGQLHVQTTGLDWEEICRITFCEHLQPDDIEIHSQIIKDLHRTGWSEFDDEKKLKQVLVAYARYNKEIGYCQGFNVIAALILQVVDYRTDIALKIMIFLIEHVLPRSYFDQSLRALSVDMSVMKDLMLQRVPQTFEHLEKLKNSSGNEYEPPLPNIFSMHWFLTLFATCLPRECVLRLWDALMLQGSEILLRAAIALWSKMSRKIMRTTSADEFYTLMGKLCKELTEMNEEEQNHFMTVVYTMAEFPYPGLAELREKYTWNIHPLSATFKLFRRSVTDILYDDSSDGEPSCSPCSCRRRKDAPTWSDLRELEKRYKLIKQRQKQARVILNSAYLHGLNAYSTRSKVSLPSLPTRTPPVFNHLILGPLLARIDCTTEPPTTFSGGAVKVAATVIQPADHTMSRLKELLRELSLEENMWNIDTSSNPSRKTSRAHSKRNSRETTSSDDPEDVNKHQTFTRSTDSKASRRARLRRSKTLLQQASPAPALRHSIRLKPQRTL</sequence>
<dbReference type="PANTHER" id="PTHR13399">
    <property type="entry name" value="TRANSLOCON-ASSOCIATED PROTEIN TRAP , GAMMA SUBUNIT"/>
    <property type="match status" value="1"/>
</dbReference>
<feature type="coiled-coil region" evidence="1">
    <location>
        <begin position="199"/>
        <end position="226"/>
    </location>
</feature>
<reference evidence="4" key="1">
    <citation type="submission" date="2023-07" db="EMBL/GenBank/DDBJ databases">
        <authorList>
            <consortium name="CYATHOMIX"/>
        </authorList>
    </citation>
    <scope>NUCLEOTIDE SEQUENCE</scope>
    <source>
        <strain evidence="4">N/A</strain>
    </source>
</reference>
<dbReference type="SMART" id="SM00164">
    <property type="entry name" value="TBC"/>
    <property type="match status" value="1"/>
</dbReference>
<dbReference type="PANTHER" id="PTHR13399:SF2">
    <property type="entry name" value="TRANSLOCON-ASSOCIATED PROTEIN SUBUNIT GAMMA"/>
    <property type="match status" value="1"/>
</dbReference>
<dbReference type="InterPro" id="IPR000195">
    <property type="entry name" value="Rab-GAP-TBC_dom"/>
</dbReference>
<keyword evidence="1" id="KW-0175">Coiled coil</keyword>
<dbReference type="GO" id="GO:0005783">
    <property type="term" value="C:endoplasmic reticulum"/>
    <property type="evidence" value="ECO:0007669"/>
    <property type="project" value="TreeGrafter"/>
</dbReference>
<dbReference type="Proteomes" id="UP001176961">
    <property type="component" value="Unassembled WGS sequence"/>
</dbReference>
<dbReference type="Pfam" id="PF00566">
    <property type="entry name" value="RabGAP-TBC"/>
    <property type="match status" value="1"/>
</dbReference>